<keyword evidence="4 5" id="KW-0472">Membrane</keyword>
<comment type="subcellular location">
    <subcellularLocation>
        <location evidence="1">Membrane</location>
        <topology evidence="1">Multi-pass membrane protein</topology>
    </subcellularLocation>
</comment>
<protein>
    <submittedName>
        <fullName evidence="7">MauE/DoxX family redox-associated membrane protein</fullName>
    </submittedName>
</protein>
<keyword evidence="2 5" id="KW-0812">Transmembrane</keyword>
<reference evidence="7 8" key="1">
    <citation type="submission" date="2024-05" db="EMBL/GenBank/DDBJ databases">
        <title>Microbispora sp.ZYX-F-249.</title>
        <authorList>
            <person name="Xie H."/>
        </authorList>
    </citation>
    <scope>NUCLEOTIDE SEQUENCE [LARGE SCALE GENOMIC DNA]</scope>
    <source>
        <strain evidence="7 8">ZYX-F-249</strain>
    </source>
</reference>
<comment type="caution">
    <text evidence="7">The sequence shown here is derived from an EMBL/GenBank/DDBJ whole genome shotgun (WGS) entry which is preliminary data.</text>
</comment>
<proteinExistence type="predicted"/>
<keyword evidence="8" id="KW-1185">Reference proteome</keyword>
<name>A0ABV0AV84_9ACTN</name>
<gene>
    <name evidence="7" type="ORF">AAH991_28930</name>
</gene>
<evidence type="ECO:0000256" key="2">
    <source>
        <dbReference type="ARBA" id="ARBA00022692"/>
    </source>
</evidence>
<dbReference type="Proteomes" id="UP001447516">
    <property type="component" value="Unassembled WGS sequence"/>
</dbReference>
<evidence type="ECO:0000313" key="8">
    <source>
        <dbReference type="Proteomes" id="UP001447516"/>
    </source>
</evidence>
<feature type="domain" description="Methylamine utilisation protein MauE" evidence="6">
    <location>
        <begin position="1"/>
        <end position="132"/>
    </location>
</feature>
<keyword evidence="3 5" id="KW-1133">Transmembrane helix</keyword>
<dbReference type="EMBL" id="JBDJAW010000030">
    <property type="protein sequence ID" value="MEN3539169.1"/>
    <property type="molecule type" value="Genomic_DNA"/>
</dbReference>
<evidence type="ECO:0000256" key="3">
    <source>
        <dbReference type="ARBA" id="ARBA00022989"/>
    </source>
</evidence>
<organism evidence="7 8">
    <name type="scientific">Microbispora maris</name>
    <dbReference type="NCBI Taxonomy" id="3144104"/>
    <lineage>
        <taxon>Bacteria</taxon>
        <taxon>Bacillati</taxon>
        <taxon>Actinomycetota</taxon>
        <taxon>Actinomycetes</taxon>
        <taxon>Streptosporangiales</taxon>
        <taxon>Streptosporangiaceae</taxon>
        <taxon>Microbispora</taxon>
    </lineage>
</organism>
<dbReference type="InterPro" id="IPR009908">
    <property type="entry name" value="Methylamine_util_MauE"/>
</dbReference>
<accession>A0ABV0AV84</accession>
<feature type="transmembrane region" description="Helical" evidence="5">
    <location>
        <begin position="118"/>
        <end position="139"/>
    </location>
</feature>
<dbReference type="RefSeq" id="WP_346229076.1">
    <property type="nucleotide sequence ID" value="NZ_JBDJAW010000030.1"/>
</dbReference>
<evidence type="ECO:0000256" key="5">
    <source>
        <dbReference type="SAM" id="Phobius"/>
    </source>
</evidence>
<feature type="transmembrane region" description="Helical" evidence="5">
    <location>
        <begin position="145"/>
        <end position="164"/>
    </location>
</feature>
<evidence type="ECO:0000256" key="1">
    <source>
        <dbReference type="ARBA" id="ARBA00004141"/>
    </source>
</evidence>
<dbReference type="Pfam" id="PF07291">
    <property type="entry name" value="MauE"/>
    <property type="match status" value="1"/>
</dbReference>
<feature type="transmembrane region" description="Helical" evidence="5">
    <location>
        <begin position="75"/>
        <end position="97"/>
    </location>
</feature>
<sequence length="176" mass="17817">MEYVLVCCRLLIGAVFVASAVSKVRSRSAYTSFRSAAGELAPKVPLIPRALVPPAVIAGELTAALLLAVPTTVGAGFVIAMALLAAFTAAITMAVRSRRRVACNCFGSSSTPVGPAQLIRNGVLLAASSTGAVLAFGTTSPALEPIGVFTATVAGLLGAGLVLLTEDIAELFQPFA</sequence>
<evidence type="ECO:0000256" key="4">
    <source>
        <dbReference type="ARBA" id="ARBA00023136"/>
    </source>
</evidence>
<evidence type="ECO:0000259" key="6">
    <source>
        <dbReference type="Pfam" id="PF07291"/>
    </source>
</evidence>
<evidence type="ECO:0000313" key="7">
    <source>
        <dbReference type="EMBL" id="MEN3539169.1"/>
    </source>
</evidence>